<gene>
    <name evidence="2" type="ORF">CWE25_11545</name>
</gene>
<feature type="transmembrane region" description="Helical" evidence="1">
    <location>
        <begin position="7"/>
        <end position="26"/>
    </location>
</feature>
<dbReference type="Proteomes" id="UP000287330">
    <property type="component" value="Unassembled WGS sequence"/>
</dbReference>
<comment type="caution">
    <text evidence="2">The sequence shown here is derived from an EMBL/GenBank/DDBJ whole genome shotgun (WGS) entry which is preliminary data.</text>
</comment>
<dbReference type="EMBL" id="PIPV01000012">
    <property type="protein sequence ID" value="RUO51186.1"/>
    <property type="molecule type" value="Genomic_DNA"/>
</dbReference>
<organism evidence="2 3">
    <name type="scientific">Idiomarina fontislapidosi</name>
    <dbReference type="NCBI Taxonomy" id="263723"/>
    <lineage>
        <taxon>Bacteria</taxon>
        <taxon>Pseudomonadati</taxon>
        <taxon>Pseudomonadota</taxon>
        <taxon>Gammaproteobacteria</taxon>
        <taxon>Alteromonadales</taxon>
        <taxon>Idiomarinaceae</taxon>
        <taxon>Idiomarina</taxon>
    </lineage>
</organism>
<dbReference type="AlphaFoldDB" id="A0A432XR46"/>
<reference evidence="3" key="1">
    <citation type="journal article" date="2018" name="Front. Microbiol.">
        <title>Genome-Based Analysis Reveals the Taxonomy and Diversity of the Family Idiomarinaceae.</title>
        <authorList>
            <person name="Liu Y."/>
            <person name="Lai Q."/>
            <person name="Shao Z."/>
        </authorList>
    </citation>
    <scope>NUCLEOTIDE SEQUENCE [LARGE SCALE GENOMIC DNA]</scope>
    <source>
        <strain evidence="3">F23</strain>
    </source>
</reference>
<accession>A0A432XR46</accession>
<name>A0A432XR46_9GAMM</name>
<dbReference type="RefSeq" id="WP_110575881.1">
    <property type="nucleotide sequence ID" value="NZ_PIPV01000012.1"/>
</dbReference>
<keyword evidence="1" id="KW-0472">Membrane</keyword>
<keyword evidence="3" id="KW-1185">Reference proteome</keyword>
<evidence type="ECO:0000313" key="3">
    <source>
        <dbReference type="Proteomes" id="UP000287330"/>
    </source>
</evidence>
<sequence length="196" mass="22201">MKEQWKLSLISILTGLVLGVAIATFFRWDLSSQINWQAISAVATAIAAAATGFAAYVGLRAVDNWKQGNLHKGAVESILVFENAADNFKNALENLEFHLIRGIKETEPTGEAKKRKDIEHQALVKVALQREDEYEKLRKQLLFYAPSEEALLTANQIHRSFDGMDWAPGSSRRFKHVEVAFTPVFTRLERIKDKFR</sequence>
<proteinExistence type="predicted"/>
<evidence type="ECO:0000313" key="2">
    <source>
        <dbReference type="EMBL" id="RUO51186.1"/>
    </source>
</evidence>
<keyword evidence="1" id="KW-1133">Transmembrane helix</keyword>
<evidence type="ECO:0000256" key="1">
    <source>
        <dbReference type="SAM" id="Phobius"/>
    </source>
</evidence>
<feature type="transmembrane region" description="Helical" evidence="1">
    <location>
        <begin position="38"/>
        <end position="59"/>
    </location>
</feature>
<protein>
    <submittedName>
        <fullName evidence="2">Uncharacterized protein</fullName>
    </submittedName>
</protein>
<keyword evidence="1" id="KW-0812">Transmembrane</keyword>